<dbReference type="InterPro" id="IPR006665">
    <property type="entry name" value="OmpA-like"/>
</dbReference>
<feature type="chain" id="PRO_5045834737" evidence="5">
    <location>
        <begin position="20"/>
        <end position="641"/>
    </location>
</feature>
<organism evidence="7 8">
    <name type="scientific">Maribacter arenosus</name>
    <dbReference type="NCBI Taxonomy" id="1854708"/>
    <lineage>
        <taxon>Bacteria</taxon>
        <taxon>Pseudomonadati</taxon>
        <taxon>Bacteroidota</taxon>
        <taxon>Flavobacteriia</taxon>
        <taxon>Flavobacteriales</taxon>
        <taxon>Flavobacteriaceae</taxon>
        <taxon>Maribacter</taxon>
    </lineage>
</organism>
<dbReference type="Pfam" id="PF00691">
    <property type="entry name" value="OmpA"/>
    <property type="match status" value="1"/>
</dbReference>
<evidence type="ECO:0000256" key="2">
    <source>
        <dbReference type="ARBA" id="ARBA00023136"/>
    </source>
</evidence>
<comment type="subcellular location">
    <subcellularLocation>
        <location evidence="1">Cell outer membrane</location>
    </subcellularLocation>
</comment>
<dbReference type="SUPFAM" id="SSF103088">
    <property type="entry name" value="OmpA-like"/>
    <property type="match status" value="1"/>
</dbReference>
<name>A0ABR7VGY2_9FLAO</name>
<keyword evidence="3" id="KW-0998">Cell outer membrane</keyword>
<reference evidence="7 8" key="1">
    <citation type="submission" date="2020-05" db="EMBL/GenBank/DDBJ databases">
        <title>The draft genome sequence of Maribacter arenosus CAU 1321.</title>
        <authorList>
            <person name="Mu L."/>
        </authorList>
    </citation>
    <scope>NUCLEOTIDE SEQUENCE [LARGE SCALE GENOMIC DNA]</scope>
    <source>
        <strain evidence="7 8">CAU 1321</strain>
    </source>
</reference>
<dbReference type="Proteomes" id="UP000598350">
    <property type="component" value="Unassembled WGS sequence"/>
</dbReference>
<evidence type="ECO:0000256" key="1">
    <source>
        <dbReference type="ARBA" id="ARBA00004442"/>
    </source>
</evidence>
<dbReference type="InterPro" id="IPR050330">
    <property type="entry name" value="Bact_OuterMem_StrucFunc"/>
</dbReference>
<dbReference type="InterPro" id="IPR011990">
    <property type="entry name" value="TPR-like_helical_dom_sf"/>
</dbReference>
<dbReference type="PRINTS" id="PR01021">
    <property type="entry name" value="OMPADOMAIN"/>
</dbReference>
<comment type="caution">
    <text evidence="7">The sequence shown here is derived from an EMBL/GenBank/DDBJ whole genome shotgun (WGS) entry which is preliminary data.</text>
</comment>
<proteinExistence type="predicted"/>
<dbReference type="SUPFAM" id="SSF48452">
    <property type="entry name" value="TPR-like"/>
    <property type="match status" value="1"/>
</dbReference>
<accession>A0ABR7VGY2</accession>
<feature type="signal peptide" evidence="5">
    <location>
        <begin position="1"/>
        <end position="19"/>
    </location>
</feature>
<dbReference type="PROSITE" id="PS51123">
    <property type="entry name" value="OMPA_2"/>
    <property type="match status" value="1"/>
</dbReference>
<dbReference type="SUPFAM" id="SSF49478">
    <property type="entry name" value="Cna protein B-type domain"/>
    <property type="match status" value="1"/>
</dbReference>
<keyword evidence="8" id="KW-1185">Reference proteome</keyword>
<evidence type="ECO:0000259" key="6">
    <source>
        <dbReference type="PROSITE" id="PS51123"/>
    </source>
</evidence>
<dbReference type="EMBL" id="JABTCG010000011">
    <property type="protein sequence ID" value="MBD0852606.1"/>
    <property type="molecule type" value="Genomic_DNA"/>
</dbReference>
<dbReference type="InterPro" id="IPR006664">
    <property type="entry name" value="OMP_bac"/>
</dbReference>
<evidence type="ECO:0000313" key="8">
    <source>
        <dbReference type="Proteomes" id="UP000598350"/>
    </source>
</evidence>
<keyword evidence="2 4" id="KW-0472">Membrane</keyword>
<evidence type="ECO:0000256" key="5">
    <source>
        <dbReference type="SAM" id="SignalP"/>
    </source>
</evidence>
<gene>
    <name evidence="7" type="ORF">HPE63_18160</name>
</gene>
<dbReference type="SUPFAM" id="SSF82171">
    <property type="entry name" value="DPP6 N-terminal domain-like"/>
    <property type="match status" value="1"/>
</dbReference>
<keyword evidence="5" id="KW-0732">Signal</keyword>
<dbReference type="RefSeq" id="WP_188315722.1">
    <property type="nucleotide sequence ID" value="NZ_JABTCG010000011.1"/>
</dbReference>
<dbReference type="PANTHER" id="PTHR30329:SF21">
    <property type="entry name" value="LIPOPROTEIN YIAD-RELATED"/>
    <property type="match status" value="1"/>
</dbReference>
<dbReference type="PANTHER" id="PTHR30329">
    <property type="entry name" value="STATOR ELEMENT OF FLAGELLAR MOTOR COMPLEX"/>
    <property type="match status" value="1"/>
</dbReference>
<dbReference type="Gene3D" id="3.30.1330.60">
    <property type="entry name" value="OmpA-like domain"/>
    <property type="match status" value="1"/>
</dbReference>
<evidence type="ECO:0000313" key="7">
    <source>
        <dbReference type="EMBL" id="MBD0852606.1"/>
    </source>
</evidence>
<dbReference type="CDD" id="cd07185">
    <property type="entry name" value="OmpA_C-like"/>
    <property type="match status" value="1"/>
</dbReference>
<evidence type="ECO:0000256" key="3">
    <source>
        <dbReference type="ARBA" id="ARBA00023237"/>
    </source>
</evidence>
<evidence type="ECO:0000256" key="4">
    <source>
        <dbReference type="PROSITE-ProRule" id="PRU00473"/>
    </source>
</evidence>
<feature type="domain" description="OmpA-like" evidence="6">
    <location>
        <begin position="517"/>
        <end position="639"/>
    </location>
</feature>
<dbReference type="InterPro" id="IPR036737">
    <property type="entry name" value="OmpA-like_sf"/>
</dbReference>
<dbReference type="Gene3D" id="1.25.40.10">
    <property type="entry name" value="Tetratricopeptide repeat domain"/>
    <property type="match status" value="1"/>
</dbReference>
<sequence length="641" mass="71820">MKTKALLVCCFMILATTFAQEKKSKADIFFYGYDYKNAIVEYQREMTKAPLKNSQLLNLADSYYNIGDYKKASEVYLDVHKKDTVMSSNRFNKMLQSLSKTASNERVKAFLNSKRGSFSNELLENAEFNEELLSGDQDNSEMEIFNLNGNSPQADFAPGFYNDKLLFSSGRAKSNKKTYEPSGESYLDIYEGRISEDGNVRSVNPFTAIAESKFHKATPFFSKELGKLFYVLSNTWEGELLFDDKGKNALAIAMSDMKGNLTFLLKDLSTSFYYPFYDAASSKLYFAASFEDSYGGTDLYYVYTNNGQIMSEPTNLGPRVNSPGNEIAPFIFDNSLYFSSDIFYGLGGMDMYKANMHTDGSFGIPINLGKSINSTSDDFSLVLRENGSDGLLGYFSSNRGGGKGNDDIYGIKVKNGVGLKTLTMKGRVVNLNSNDGIAKSQVRLIDKEGNVLKETYTDENGNFRIEIPWQEEVTVQATKERHSVFTASYTEKELENVQQSNLNLGLSFIDDLLTEKEGKPVIKLQNFYFDTGKDNITPTIQTELDKVVDAVQRFPQLKLIIETHTNSKGSKASNQKLSQNRSDAIKQYLLQNGVISTNIVASIGYGEEKLTNNCADGVYCLDFLHRQNDRTLIVIANSEEL</sequence>
<protein>
    <submittedName>
        <fullName evidence="7">OmpA family protein</fullName>
    </submittedName>
</protein>